<dbReference type="Proteomes" id="UP000618319">
    <property type="component" value="Unassembled WGS sequence"/>
</dbReference>
<evidence type="ECO:0000313" key="2">
    <source>
        <dbReference type="Proteomes" id="UP000618319"/>
    </source>
</evidence>
<proteinExistence type="predicted"/>
<accession>A0ABR9TBF2</accession>
<dbReference type="EMBL" id="PSKQ01000024">
    <property type="protein sequence ID" value="MBE8722683.1"/>
    <property type="molecule type" value="Genomic_DNA"/>
</dbReference>
<evidence type="ECO:0008006" key="3">
    <source>
        <dbReference type="Google" id="ProtNLM"/>
    </source>
</evidence>
<evidence type="ECO:0000313" key="1">
    <source>
        <dbReference type="EMBL" id="MBE8722683.1"/>
    </source>
</evidence>
<comment type="caution">
    <text evidence="1">The sequence shown here is derived from an EMBL/GenBank/DDBJ whole genome shotgun (WGS) entry which is preliminary data.</text>
</comment>
<organism evidence="1 2">
    <name type="scientific">Sphingobacterium pedocola</name>
    <dbReference type="NCBI Taxonomy" id="2082722"/>
    <lineage>
        <taxon>Bacteria</taxon>
        <taxon>Pseudomonadati</taxon>
        <taxon>Bacteroidota</taxon>
        <taxon>Sphingobacteriia</taxon>
        <taxon>Sphingobacteriales</taxon>
        <taxon>Sphingobacteriaceae</taxon>
        <taxon>Sphingobacterium</taxon>
    </lineage>
</organism>
<gene>
    <name evidence="1" type="ORF">C4F40_18325</name>
</gene>
<protein>
    <recommendedName>
        <fullName evidence="3">Lipoprotein</fullName>
    </recommendedName>
</protein>
<name>A0ABR9TBF2_9SPHI</name>
<dbReference type="PROSITE" id="PS51257">
    <property type="entry name" value="PROKAR_LIPOPROTEIN"/>
    <property type="match status" value="1"/>
</dbReference>
<dbReference type="RefSeq" id="WP_196939070.1">
    <property type="nucleotide sequence ID" value="NZ_MU158689.1"/>
</dbReference>
<keyword evidence="2" id="KW-1185">Reference proteome</keyword>
<sequence length="202" mass="22610">MIFCFTRTLIITLFLSSTLLLFSCSDKKDPLTIDETSSTFRLKHLTTKEAVVEALGNFTSGWDLGALSITNMGPYPKFPYIYYYTLLMSRDNGGSSNKETIRLHVQAGGPVDSDVTLQAFLEEHKDMAAVHVERLRNYPGVYVVKGKENDNDQWLIELYTPHIAKDGNHTMHSVHLTGLQTPPVADEVAVTAMLALLEENKE</sequence>
<reference evidence="1 2" key="1">
    <citation type="submission" date="2018-02" db="EMBL/GenBank/DDBJ databases">
        <title>Sphingobacterium KA21.</title>
        <authorList>
            <person name="Vasarhelyi B.M."/>
            <person name="Deshmukh S."/>
            <person name="Balint B."/>
            <person name="Kukolya J."/>
        </authorList>
    </citation>
    <scope>NUCLEOTIDE SEQUENCE [LARGE SCALE GENOMIC DNA]</scope>
    <source>
        <strain evidence="1 2">Ka21</strain>
    </source>
</reference>